<organism evidence="1 2">
    <name type="scientific">Hyalomma asiaticum</name>
    <name type="common">Tick</name>
    <dbReference type="NCBI Taxonomy" id="266040"/>
    <lineage>
        <taxon>Eukaryota</taxon>
        <taxon>Metazoa</taxon>
        <taxon>Ecdysozoa</taxon>
        <taxon>Arthropoda</taxon>
        <taxon>Chelicerata</taxon>
        <taxon>Arachnida</taxon>
        <taxon>Acari</taxon>
        <taxon>Parasitiformes</taxon>
        <taxon>Ixodida</taxon>
        <taxon>Ixodoidea</taxon>
        <taxon>Ixodidae</taxon>
        <taxon>Hyalomminae</taxon>
        <taxon>Hyalomma</taxon>
    </lineage>
</organism>
<comment type="caution">
    <text evidence="1">The sequence shown here is derived from an EMBL/GenBank/DDBJ whole genome shotgun (WGS) entry which is preliminary data.</text>
</comment>
<dbReference type="Proteomes" id="UP000821845">
    <property type="component" value="Chromosome 3"/>
</dbReference>
<evidence type="ECO:0000313" key="1">
    <source>
        <dbReference type="EMBL" id="KAH6934812.1"/>
    </source>
</evidence>
<gene>
    <name evidence="1" type="ORF">HPB50_001006</name>
</gene>
<proteinExistence type="predicted"/>
<protein>
    <submittedName>
        <fullName evidence="1">Uncharacterized protein</fullName>
    </submittedName>
</protein>
<keyword evidence="2" id="KW-1185">Reference proteome</keyword>
<evidence type="ECO:0000313" key="2">
    <source>
        <dbReference type="Proteomes" id="UP000821845"/>
    </source>
</evidence>
<name>A0ACB7SL79_HYAAI</name>
<accession>A0ACB7SL79</accession>
<sequence>MECILRCTPRKSKHKESVAHPSRSTQQALQGRSSARTFANSYYAGSENILREVQEKLCGYPPITTTAHDKVCGGKPNPEVDEPFMRVELLAALSTLTRDTSPGKDRIINKHLWNLSPRSLLKYVNECWESGEIPASWKH</sequence>
<reference evidence="1" key="1">
    <citation type="submission" date="2020-05" db="EMBL/GenBank/DDBJ databases">
        <title>Large-scale comparative analyses of tick genomes elucidate their genetic diversity and vector capacities.</title>
        <authorList>
            <person name="Jia N."/>
            <person name="Wang J."/>
            <person name="Shi W."/>
            <person name="Du L."/>
            <person name="Sun Y."/>
            <person name="Zhan W."/>
            <person name="Jiang J."/>
            <person name="Wang Q."/>
            <person name="Zhang B."/>
            <person name="Ji P."/>
            <person name="Sakyi L.B."/>
            <person name="Cui X."/>
            <person name="Yuan T."/>
            <person name="Jiang B."/>
            <person name="Yang W."/>
            <person name="Lam T.T.-Y."/>
            <person name="Chang Q."/>
            <person name="Ding S."/>
            <person name="Wang X."/>
            <person name="Zhu J."/>
            <person name="Ruan X."/>
            <person name="Zhao L."/>
            <person name="Wei J."/>
            <person name="Que T."/>
            <person name="Du C."/>
            <person name="Cheng J."/>
            <person name="Dai P."/>
            <person name="Han X."/>
            <person name="Huang E."/>
            <person name="Gao Y."/>
            <person name="Liu J."/>
            <person name="Shao H."/>
            <person name="Ye R."/>
            <person name="Li L."/>
            <person name="Wei W."/>
            <person name="Wang X."/>
            <person name="Wang C."/>
            <person name="Yang T."/>
            <person name="Huo Q."/>
            <person name="Li W."/>
            <person name="Guo W."/>
            <person name="Chen H."/>
            <person name="Zhou L."/>
            <person name="Ni X."/>
            <person name="Tian J."/>
            <person name="Zhou Y."/>
            <person name="Sheng Y."/>
            <person name="Liu T."/>
            <person name="Pan Y."/>
            <person name="Xia L."/>
            <person name="Li J."/>
            <person name="Zhao F."/>
            <person name="Cao W."/>
        </authorList>
    </citation>
    <scope>NUCLEOTIDE SEQUENCE</scope>
    <source>
        <strain evidence="1">Hyas-2018</strain>
    </source>
</reference>
<dbReference type="EMBL" id="CM023483">
    <property type="protein sequence ID" value="KAH6934812.1"/>
    <property type="molecule type" value="Genomic_DNA"/>
</dbReference>